<proteinExistence type="predicted"/>
<dbReference type="Proteomes" id="UP001175228">
    <property type="component" value="Unassembled WGS sequence"/>
</dbReference>
<sequence length="74" mass="8320">MLGAPQSIITGRFLGNVISSGISRLLLYILLPHALCLEHSVFAKSTVTVFRLHRMPDWEFLCGTYVPLSRLSFK</sequence>
<reference evidence="1" key="1">
    <citation type="submission" date="2023-06" db="EMBL/GenBank/DDBJ databases">
        <authorList>
            <consortium name="Lawrence Berkeley National Laboratory"/>
            <person name="Ahrendt S."/>
            <person name="Sahu N."/>
            <person name="Indic B."/>
            <person name="Wong-Bajracharya J."/>
            <person name="Merenyi Z."/>
            <person name="Ke H.-M."/>
            <person name="Monk M."/>
            <person name="Kocsube S."/>
            <person name="Drula E."/>
            <person name="Lipzen A."/>
            <person name="Balint B."/>
            <person name="Henrissat B."/>
            <person name="Andreopoulos B."/>
            <person name="Martin F.M."/>
            <person name="Harder C.B."/>
            <person name="Rigling D."/>
            <person name="Ford K.L."/>
            <person name="Foster G.D."/>
            <person name="Pangilinan J."/>
            <person name="Papanicolaou A."/>
            <person name="Barry K."/>
            <person name="LaButti K."/>
            <person name="Viragh M."/>
            <person name="Koriabine M."/>
            <person name="Yan M."/>
            <person name="Riley R."/>
            <person name="Champramary S."/>
            <person name="Plett K.L."/>
            <person name="Tsai I.J."/>
            <person name="Slot J."/>
            <person name="Sipos G."/>
            <person name="Plett J."/>
            <person name="Nagy L.G."/>
            <person name="Grigoriev I.V."/>
        </authorList>
    </citation>
    <scope>NUCLEOTIDE SEQUENCE</scope>
    <source>
        <strain evidence="1">HWK02</strain>
    </source>
</reference>
<gene>
    <name evidence="1" type="ORF">EDD18DRAFT_1328654</name>
</gene>
<evidence type="ECO:0000313" key="2">
    <source>
        <dbReference type="Proteomes" id="UP001175228"/>
    </source>
</evidence>
<dbReference type="EMBL" id="JAUEPU010000006">
    <property type="protein sequence ID" value="KAK0501767.1"/>
    <property type="molecule type" value="Genomic_DNA"/>
</dbReference>
<dbReference type="AlphaFoldDB" id="A0AA39QF43"/>
<protein>
    <submittedName>
        <fullName evidence="1">Uncharacterized protein</fullName>
    </submittedName>
</protein>
<comment type="caution">
    <text evidence="1">The sequence shown here is derived from an EMBL/GenBank/DDBJ whole genome shotgun (WGS) entry which is preliminary data.</text>
</comment>
<keyword evidence="2" id="KW-1185">Reference proteome</keyword>
<organism evidence="1 2">
    <name type="scientific">Armillaria luteobubalina</name>
    <dbReference type="NCBI Taxonomy" id="153913"/>
    <lineage>
        <taxon>Eukaryota</taxon>
        <taxon>Fungi</taxon>
        <taxon>Dikarya</taxon>
        <taxon>Basidiomycota</taxon>
        <taxon>Agaricomycotina</taxon>
        <taxon>Agaricomycetes</taxon>
        <taxon>Agaricomycetidae</taxon>
        <taxon>Agaricales</taxon>
        <taxon>Marasmiineae</taxon>
        <taxon>Physalacriaceae</taxon>
        <taxon>Armillaria</taxon>
    </lineage>
</organism>
<name>A0AA39QF43_9AGAR</name>
<accession>A0AA39QF43</accession>
<evidence type="ECO:0000313" key="1">
    <source>
        <dbReference type="EMBL" id="KAK0501767.1"/>
    </source>
</evidence>